<dbReference type="OrthoDB" id="6582741at2759"/>
<sequence>MHIKQKNHIPTICSELGTAPRKELLKNQLQSVEHVECVKVFQLSKLTTDKIKKIAPMDKCISQQNKKLANKIGRFMCTIFNDAKHGTLSAWSWPSREIVDLKRKHLDLAKEFQPFVPEEGDLQYINPTNYTEFLKCIVQADVIYLKNKLDKCLAISLRVDGSVDRSQIDNIHILVKIITENGDPEMLFIGFEEPEIKDGANVNIGQKKGLWALFEKDREDKSIKIPFLKMWCAVHRSALAWETLTTNVIELKKCIQLCSSISTYFHQSGIRTRELKQLANEDNINILSLPKYFEVRWTEFTYDLLISILRSWRVLVKYFKLQIFEDKNNTAAGFYKMLTDKIKEIHFKMIESLKLSVYPGGWEELLEKQLVYSNTEDSVQITTLHNIDRSFKAICHDAIQHILTYLDERLDTSALSELIFPDYQLIDFVASYQEACMIVELKGHISINILKIVLKNESGKSLSTSLARIFAAKPHSTDVEWLISCYNIMKTSRRISLTSETIKDSFYIRINMVIVNNFNPEPAVLLWLNKKDRHTQLVANLFIKKNWVMNNDKDESSIDEDVTNDNCIWIL</sequence>
<proteinExistence type="predicted"/>
<dbReference type="AlphaFoldDB" id="A0A6G0YTW6"/>
<dbReference type="PANTHER" id="PTHR46880">
    <property type="entry name" value="RAS-ASSOCIATING DOMAIN-CONTAINING PROTEIN"/>
    <property type="match status" value="1"/>
</dbReference>
<reference evidence="1 2" key="1">
    <citation type="submission" date="2019-08" db="EMBL/GenBank/DDBJ databases">
        <title>Whole genome of Aphis craccivora.</title>
        <authorList>
            <person name="Voronova N.V."/>
            <person name="Shulinski R.S."/>
            <person name="Bandarenka Y.V."/>
            <person name="Zhorov D.G."/>
            <person name="Warner D."/>
        </authorList>
    </citation>
    <scope>NUCLEOTIDE SEQUENCE [LARGE SCALE GENOMIC DNA]</scope>
    <source>
        <strain evidence="1">180601</strain>
        <tissue evidence="1">Whole Body</tissue>
    </source>
</reference>
<organism evidence="1 2">
    <name type="scientific">Aphis craccivora</name>
    <name type="common">Cowpea aphid</name>
    <dbReference type="NCBI Taxonomy" id="307492"/>
    <lineage>
        <taxon>Eukaryota</taxon>
        <taxon>Metazoa</taxon>
        <taxon>Ecdysozoa</taxon>
        <taxon>Arthropoda</taxon>
        <taxon>Hexapoda</taxon>
        <taxon>Insecta</taxon>
        <taxon>Pterygota</taxon>
        <taxon>Neoptera</taxon>
        <taxon>Paraneoptera</taxon>
        <taxon>Hemiptera</taxon>
        <taxon>Sternorrhyncha</taxon>
        <taxon>Aphidomorpha</taxon>
        <taxon>Aphidoidea</taxon>
        <taxon>Aphididae</taxon>
        <taxon>Aphidini</taxon>
        <taxon>Aphis</taxon>
        <taxon>Aphis</taxon>
    </lineage>
</organism>
<protein>
    <recommendedName>
        <fullName evidence="3">E3 SUMO-protein ligase KIAA1586-like</fullName>
    </recommendedName>
</protein>
<dbReference type="PANTHER" id="PTHR46880:SF5">
    <property type="entry name" value="DUF4371 DOMAIN-CONTAINING PROTEIN"/>
    <property type="match status" value="1"/>
</dbReference>
<evidence type="ECO:0000313" key="1">
    <source>
        <dbReference type="EMBL" id="KAF0761171.1"/>
    </source>
</evidence>
<evidence type="ECO:0008006" key="3">
    <source>
        <dbReference type="Google" id="ProtNLM"/>
    </source>
</evidence>
<gene>
    <name evidence="1" type="ORF">FWK35_00007737</name>
</gene>
<accession>A0A6G0YTW6</accession>
<comment type="caution">
    <text evidence="1">The sequence shown here is derived from an EMBL/GenBank/DDBJ whole genome shotgun (WGS) entry which is preliminary data.</text>
</comment>
<evidence type="ECO:0000313" key="2">
    <source>
        <dbReference type="Proteomes" id="UP000478052"/>
    </source>
</evidence>
<dbReference type="Proteomes" id="UP000478052">
    <property type="component" value="Unassembled WGS sequence"/>
</dbReference>
<keyword evidence="2" id="KW-1185">Reference proteome</keyword>
<name>A0A6G0YTW6_APHCR</name>
<dbReference type="EMBL" id="VUJU01002474">
    <property type="protein sequence ID" value="KAF0761171.1"/>
    <property type="molecule type" value="Genomic_DNA"/>
</dbReference>